<evidence type="ECO:0000256" key="4">
    <source>
        <dbReference type="ARBA" id="ARBA00023159"/>
    </source>
</evidence>
<gene>
    <name evidence="7" type="primary">MED9</name>
    <name evidence="9" type="ORF">FRX48_07422</name>
</gene>
<feature type="coiled-coil region" evidence="8">
    <location>
        <begin position="67"/>
        <end position="108"/>
    </location>
</feature>
<dbReference type="GO" id="GO:0006357">
    <property type="term" value="P:regulation of transcription by RNA polymerase II"/>
    <property type="evidence" value="ECO:0007669"/>
    <property type="project" value="InterPro"/>
</dbReference>
<evidence type="ECO:0000256" key="1">
    <source>
        <dbReference type="ARBA" id="ARBA00004123"/>
    </source>
</evidence>
<evidence type="ECO:0000256" key="5">
    <source>
        <dbReference type="ARBA" id="ARBA00023163"/>
    </source>
</evidence>
<dbReference type="Pfam" id="PF07544">
    <property type="entry name" value="Med9"/>
    <property type="match status" value="1"/>
</dbReference>
<organism evidence="10 11">
    <name type="scientific">Lasallia pustulata</name>
    <dbReference type="NCBI Taxonomy" id="136370"/>
    <lineage>
        <taxon>Eukaryota</taxon>
        <taxon>Fungi</taxon>
        <taxon>Dikarya</taxon>
        <taxon>Ascomycota</taxon>
        <taxon>Pezizomycotina</taxon>
        <taxon>Lecanoromycetes</taxon>
        <taxon>OSLEUM clade</taxon>
        <taxon>Umbilicariomycetidae</taxon>
        <taxon>Umbilicariales</taxon>
        <taxon>Umbilicariaceae</taxon>
        <taxon>Lasallia</taxon>
    </lineage>
</organism>
<evidence type="ECO:0000313" key="11">
    <source>
        <dbReference type="Proteomes" id="UP000192927"/>
    </source>
</evidence>
<dbReference type="Proteomes" id="UP000324767">
    <property type="component" value="Unassembled WGS sequence"/>
</dbReference>
<dbReference type="AlphaFoldDB" id="A0A1W5D2B9"/>
<evidence type="ECO:0000256" key="3">
    <source>
        <dbReference type="ARBA" id="ARBA00023015"/>
    </source>
</evidence>
<dbReference type="GO" id="GO:0003712">
    <property type="term" value="F:transcription coregulator activity"/>
    <property type="evidence" value="ECO:0007669"/>
    <property type="project" value="InterPro"/>
</dbReference>
<keyword evidence="11" id="KW-1185">Reference proteome</keyword>
<comment type="function">
    <text evidence="7">Component of the Mediator complex, a coactivator involved in the regulated transcription of nearly all RNA polymerase II-dependent genes. Mediator functions as a bridge to convey information from gene-specific regulatory proteins to the basal RNA polymerase II transcription machinery. Mediator is recruited to promoters by direct interactions with regulatory proteins and serves as a scaffold for the assembly of a functional preinitiation complex with RNA polymerase II and the general transcription factors.</text>
</comment>
<keyword evidence="3 7" id="KW-0805">Transcription regulation</keyword>
<dbReference type="EMBL" id="FWEW01001418">
    <property type="protein sequence ID" value="SLM37170.1"/>
    <property type="molecule type" value="Genomic_DNA"/>
</dbReference>
<dbReference type="EMBL" id="VXIT01000012">
    <property type="protein sequence ID" value="KAA6409078.1"/>
    <property type="molecule type" value="Genomic_DNA"/>
</dbReference>
<proteinExistence type="inferred from homology"/>
<keyword evidence="4 7" id="KW-0010">Activator</keyword>
<evidence type="ECO:0000256" key="8">
    <source>
        <dbReference type="SAM" id="Coils"/>
    </source>
</evidence>
<accession>A0A1W5D2B9</accession>
<name>A0A1W5D2B9_9LECA</name>
<comment type="subunit">
    <text evidence="7">Component of the Mediator complex.</text>
</comment>
<reference evidence="9 12" key="3">
    <citation type="submission" date="2019-09" db="EMBL/GenBank/DDBJ databases">
        <title>The hologenome of the rock-dwelling lichen Lasallia pustulata.</title>
        <authorList>
            <person name="Greshake Tzovaras B."/>
            <person name="Segers F."/>
            <person name="Bicker A."/>
            <person name="Dal Grande F."/>
            <person name="Otte J."/>
            <person name="Hankeln T."/>
            <person name="Schmitt I."/>
            <person name="Ebersberger I."/>
        </authorList>
    </citation>
    <scope>NUCLEOTIDE SEQUENCE [LARGE SCALE GENOMIC DNA]</scope>
    <source>
        <strain evidence="9">A1-1</strain>
    </source>
</reference>
<reference evidence="11" key="1">
    <citation type="submission" date="2017-03" db="EMBL/GenBank/DDBJ databases">
        <authorList>
            <person name="Sharma R."/>
            <person name="Thines M."/>
        </authorList>
    </citation>
    <scope>NUCLEOTIDE SEQUENCE [LARGE SCALE GENOMIC DNA]</scope>
</reference>
<evidence type="ECO:0000313" key="9">
    <source>
        <dbReference type="EMBL" id="KAA6409078.1"/>
    </source>
</evidence>
<evidence type="ECO:0000256" key="6">
    <source>
        <dbReference type="ARBA" id="ARBA00023242"/>
    </source>
</evidence>
<evidence type="ECO:0000256" key="2">
    <source>
        <dbReference type="ARBA" id="ARBA00008089"/>
    </source>
</evidence>
<evidence type="ECO:0000256" key="7">
    <source>
        <dbReference type="RuleBase" id="RU364145"/>
    </source>
</evidence>
<comment type="subcellular location">
    <subcellularLocation>
        <location evidence="1 7">Nucleus</location>
    </subcellularLocation>
</comment>
<dbReference type="InterPro" id="IPR011425">
    <property type="entry name" value="Med9"/>
</dbReference>
<keyword evidence="6 7" id="KW-0539">Nucleus</keyword>
<evidence type="ECO:0000313" key="10">
    <source>
        <dbReference type="EMBL" id="SLM37170.1"/>
    </source>
</evidence>
<dbReference type="OrthoDB" id="5414694at2759"/>
<dbReference type="Proteomes" id="UP000192927">
    <property type="component" value="Unassembled WGS sequence"/>
</dbReference>
<sequence length="117" mass="12420">MPSATSPPPAPSLTLPPPQTFDIIPPLHALLSRLLAVTTENSTATTPLSAKDLASEASAIKIKIQKARAAVEALADADRTIQEQEQEIRGLEDRIDGLKEVLNDMAARGRQSSGPQT</sequence>
<keyword evidence="8" id="KW-0175">Coiled coil</keyword>
<keyword evidence="5 7" id="KW-0804">Transcription</keyword>
<evidence type="ECO:0000313" key="12">
    <source>
        <dbReference type="Proteomes" id="UP000324767"/>
    </source>
</evidence>
<protein>
    <recommendedName>
        <fullName evidence="7">Mediator of RNA polymerase II transcription subunit 9</fullName>
    </recommendedName>
    <alternativeName>
        <fullName evidence="7">Mediator complex subunit 9</fullName>
    </alternativeName>
</protein>
<reference evidence="10" key="2">
    <citation type="submission" date="2017-03" db="EMBL/GenBank/DDBJ databases">
        <authorList>
            <person name="Afonso C.L."/>
            <person name="Miller P.J."/>
            <person name="Scott M.A."/>
            <person name="Spackman E."/>
            <person name="Goraichik I."/>
            <person name="Dimitrov K.M."/>
            <person name="Suarez D.L."/>
            <person name="Swayne D.E."/>
        </authorList>
    </citation>
    <scope>NUCLEOTIDE SEQUENCE [LARGE SCALE GENOMIC DNA]</scope>
</reference>
<comment type="similarity">
    <text evidence="2 7">Belongs to the Mediator complex subunit 9 family.</text>
</comment>
<dbReference type="GO" id="GO:0016592">
    <property type="term" value="C:mediator complex"/>
    <property type="evidence" value="ECO:0007669"/>
    <property type="project" value="InterPro"/>
</dbReference>